<name>A0A0A6P4Z7_9GAMM</name>
<organism evidence="1 3">
    <name type="scientific">Candidatus Thiomargarita nelsonii</name>
    <dbReference type="NCBI Taxonomy" id="1003181"/>
    <lineage>
        <taxon>Bacteria</taxon>
        <taxon>Pseudomonadati</taxon>
        <taxon>Pseudomonadota</taxon>
        <taxon>Gammaproteobacteria</taxon>
        <taxon>Thiotrichales</taxon>
        <taxon>Thiotrichaceae</taxon>
        <taxon>Thiomargarita</taxon>
    </lineage>
</organism>
<evidence type="ECO:0000313" key="3">
    <source>
        <dbReference type="Proteomes" id="UP000030428"/>
    </source>
</evidence>
<comment type="caution">
    <text evidence="1">The sequence shown here is derived from an EMBL/GenBank/DDBJ whole genome shotgun (WGS) entry which is preliminary data.</text>
</comment>
<dbReference type="Proteomes" id="UP000030428">
    <property type="component" value="Unassembled WGS sequence"/>
</dbReference>
<dbReference type="AlphaFoldDB" id="A0A0A6P4Z7"/>
<reference evidence="1 3" key="1">
    <citation type="journal article" date="2016" name="Front. Microbiol.">
        <title>Single-Cell (Meta-)Genomics of a Dimorphic Candidatus Thiomargarita nelsonii Reveals Genomic Plasticity.</title>
        <authorList>
            <person name="Flood B.E."/>
            <person name="Fliss P."/>
            <person name="Jones D.S."/>
            <person name="Dick G.J."/>
            <person name="Jain S."/>
            <person name="Kaster A.K."/>
            <person name="Winkel M."/>
            <person name="Mussmann M."/>
            <person name="Bailey J."/>
        </authorList>
    </citation>
    <scope>NUCLEOTIDE SEQUENCE [LARGE SCALE GENOMIC DNA]</scope>
    <source>
        <strain evidence="1">Hydrate Ridge</strain>
    </source>
</reference>
<proteinExistence type="predicted"/>
<sequence>MVLTFNVKKYIERANEFYIGNGSPVVRGEAFQREGWKMEPLYRTNKKEHEKDVKASLVDYAKAKYQGCCNGSNSTGGSITPPYFVFIFLRYK</sequence>
<evidence type="ECO:0000313" key="1">
    <source>
        <dbReference type="EMBL" id="KHD05507.1"/>
    </source>
</evidence>
<gene>
    <name evidence="1" type="ORF">PN36_24275</name>
    <name evidence="2" type="ORF">PN36_31250</name>
</gene>
<keyword evidence="3" id="KW-1185">Reference proteome</keyword>
<accession>A0A0A6P4Z7</accession>
<dbReference type="EMBL" id="JSZA02000126">
    <property type="protein sequence ID" value="KHD05507.1"/>
    <property type="molecule type" value="Genomic_DNA"/>
</dbReference>
<evidence type="ECO:0000313" key="2">
    <source>
        <dbReference type="EMBL" id="KHD10101.1"/>
    </source>
</evidence>
<dbReference type="EMBL" id="JSZA02000245">
    <property type="protein sequence ID" value="KHD10101.1"/>
    <property type="molecule type" value="Genomic_DNA"/>
</dbReference>
<protein>
    <submittedName>
        <fullName evidence="1">Uncharacterized protein</fullName>
    </submittedName>
</protein>